<accession>A0A8X8BI63</accession>
<dbReference type="Proteomes" id="UP000886611">
    <property type="component" value="Unassembled WGS sequence"/>
</dbReference>
<evidence type="ECO:0000313" key="5">
    <source>
        <dbReference type="EMBL" id="KAG2455849.1"/>
    </source>
</evidence>
<reference evidence="5 6" key="1">
    <citation type="journal article" date="2021" name="Cell">
        <title>Tracing the genetic footprints of vertebrate landing in non-teleost ray-finned fishes.</title>
        <authorList>
            <person name="Bi X."/>
            <person name="Wang K."/>
            <person name="Yang L."/>
            <person name="Pan H."/>
            <person name="Jiang H."/>
            <person name="Wei Q."/>
            <person name="Fang M."/>
            <person name="Yu H."/>
            <person name="Zhu C."/>
            <person name="Cai Y."/>
            <person name="He Y."/>
            <person name="Gan X."/>
            <person name="Zeng H."/>
            <person name="Yu D."/>
            <person name="Zhu Y."/>
            <person name="Jiang H."/>
            <person name="Qiu Q."/>
            <person name="Yang H."/>
            <person name="Zhang Y.E."/>
            <person name="Wang W."/>
            <person name="Zhu M."/>
            <person name="He S."/>
            <person name="Zhang G."/>
        </authorList>
    </citation>
    <scope>NUCLEOTIDE SEQUENCE [LARGE SCALE GENOMIC DNA]</scope>
    <source>
        <strain evidence="5">Bchr_013</strain>
    </source>
</reference>
<evidence type="ECO:0000256" key="3">
    <source>
        <dbReference type="ARBA" id="ARBA00023319"/>
    </source>
</evidence>
<name>A0A8X8BI63_POLSE</name>
<dbReference type="AlphaFoldDB" id="A0A8X8BI63"/>
<keyword evidence="1" id="KW-0677">Repeat</keyword>
<comment type="caution">
    <text evidence="5">The sequence shown here is derived from an EMBL/GenBank/DDBJ whole genome shotgun (WGS) entry which is preliminary data.</text>
</comment>
<dbReference type="Gene3D" id="2.130.10.10">
    <property type="entry name" value="YVTN repeat-like/Quinoprotein amine dehydrogenase"/>
    <property type="match status" value="1"/>
</dbReference>
<evidence type="ECO:0000256" key="2">
    <source>
        <dbReference type="ARBA" id="ARBA00023157"/>
    </source>
</evidence>
<gene>
    <name evidence="5" type="primary">Fstl5_1</name>
    <name evidence="5" type="ORF">GTO96_0007096</name>
</gene>
<dbReference type="InterPro" id="IPR036179">
    <property type="entry name" value="Ig-like_dom_sf"/>
</dbReference>
<proteinExistence type="predicted"/>
<dbReference type="PROSITE" id="PS50835">
    <property type="entry name" value="IG_LIKE"/>
    <property type="match status" value="2"/>
</dbReference>
<dbReference type="PANTHER" id="PTHR12231">
    <property type="entry name" value="CTX-RELATED TYPE I TRANSMEMBRANE PROTEIN"/>
    <property type="match status" value="1"/>
</dbReference>
<dbReference type="InterPro" id="IPR003599">
    <property type="entry name" value="Ig_sub"/>
</dbReference>
<dbReference type="InterPro" id="IPR007110">
    <property type="entry name" value="Ig-like_dom"/>
</dbReference>
<dbReference type="InterPro" id="IPR015943">
    <property type="entry name" value="WD40/YVTN_repeat-like_dom_sf"/>
</dbReference>
<protein>
    <submittedName>
        <fullName evidence="5">FSTL5 protein</fullName>
    </submittedName>
</protein>
<organism evidence="5 6">
    <name type="scientific">Polypterus senegalus</name>
    <name type="common">Senegal bichir</name>
    <dbReference type="NCBI Taxonomy" id="55291"/>
    <lineage>
        <taxon>Eukaryota</taxon>
        <taxon>Metazoa</taxon>
        <taxon>Chordata</taxon>
        <taxon>Craniata</taxon>
        <taxon>Vertebrata</taxon>
        <taxon>Euteleostomi</taxon>
        <taxon>Actinopterygii</taxon>
        <taxon>Polypteriformes</taxon>
        <taxon>Polypteridae</taxon>
        <taxon>Polypterus</taxon>
    </lineage>
</organism>
<evidence type="ECO:0000313" key="6">
    <source>
        <dbReference type="Proteomes" id="UP000886611"/>
    </source>
</evidence>
<keyword evidence="3" id="KW-0393">Immunoglobulin domain</keyword>
<dbReference type="SUPFAM" id="SSF75011">
    <property type="entry name" value="3-carboxy-cis,cis-mucoante lactonizing enzyme"/>
    <property type="match status" value="1"/>
</dbReference>
<feature type="non-terminal residue" evidence="5">
    <location>
        <position position="566"/>
    </location>
</feature>
<dbReference type="InterPro" id="IPR051170">
    <property type="entry name" value="Neural/epithelial_adhesion"/>
</dbReference>
<dbReference type="Pfam" id="PF13927">
    <property type="entry name" value="Ig_3"/>
    <property type="match status" value="2"/>
</dbReference>
<feature type="non-terminal residue" evidence="5">
    <location>
        <position position="1"/>
    </location>
</feature>
<feature type="domain" description="Ig-like" evidence="4">
    <location>
        <begin position="167"/>
        <end position="204"/>
    </location>
</feature>
<evidence type="ECO:0000256" key="1">
    <source>
        <dbReference type="ARBA" id="ARBA00022737"/>
    </source>
</evidence>
<dbReference type="SMART" id="SM00409">
    <property type="entry name" value="IG"/>
    <property type="match status" value="1"/>
</dbReference>
<evidence type="ECO:0000259" key="4">
    <source>
        <dbReference type="PROSITE" id="PS50835"/>
    </source>
</evidence>
<feature type="domain" description="Ig-like" evidence="4">
    <location>
        <begin position="65"/>
        <end position="149"/>
    </location>
</feature>
<dbReference type="InterPro" id="IPR013783">
    <property type="entry name" value="Ig-like_fold"/>
</dbReference>
<dbReference type="Gene3D" id="2.60.40.10">
    <property type="entry name" value="Immunoglobulins"/>
    <property type="match status" value="2"/>
</dbReference>
<dbReference type="FunFam" id="2.60.40.10:FF:002358">
    <property type="entry name" value="Follistatin like 4"/>
    <property type="match status" value="1"/>
</dbReference>
<dbReference type="EMBL" id="JAATIS010009265">
    <property type="protein sequence ID" value="KAG2455849.1"/>
    <property type="molecule type" value="Genomic_DNA"/>
</dbReference>
<keyword evidence="2" id="KW-1015">Disulfide bond</keyword>
<dbReference type="CDD" id="cd00096">
    <property type="entry name" value="Ig"/>
    <property type="match status" value="1"/>
</dbReference>
<dbReference type="PANTHER" id="PTHR12231:SF253">
    <property type="entry name" value="DPR-INTERACTING PROTEIN ETA, ISOFORM B-RELATED"/>
    <property type="match status" value="1"/>
</dbReference>
<sequence>MLGAGACYNPVGFHGCHQGVLQSLHSSTTFGFRHTQKCCQKKNTGYLDHCLVPYKRSQLPLLQEPESEEVVQLSLPEEQKSSVSTVTVGLSTVLLCGIQGTLRPPVIWKRNGIVLNFLDLEDINDFGDDGSLYITKVTTIHMGNYTCHAYGYEDLYQTHILQVNVPPVIIVYPETQAQEPGVSASLKCHADGIPIPKISWLKNGMDILPKLSKQISLIETDPIPVKLHYDKSHDQVWVLSWGDSNKTHPTLQMISQASGGEEHQITHSPFERVDDFFIPSTNLIITHVRFGFIFLRSELAVHKIDLETVARIKTIGLKNYSCVPVSMAYTHLGGYYFVQCHGKNISSSQPQVIIDSVTDAVIGYNSEITGTPYISPDGRFVVSADEHTGIIRVQTITFQGTLQLTLELQTSLHISSVAFHPSFTEANQYYIYASSRSQTDLLFVELSTGRMEVLKNLKDPIQPDNWPWSNNNRVVINSGMFGQHMLTPSKDSLFVLNGKQNTLHCEVSDVKRGNTVVWVGEGPYLKEGFLHQVEGSQSRNDRFLQHPWNPAGLSHGTIIPWADIRE</sequence>
<dbReference type="SUPFAM" id="SSF48726">
    <property type="entry name" value="Immunoglobulin"/>
    <property type="match status" value="2"/>
</dbReference>
<keyword evidence="6" id="KW-1185">Reference proteome</keyword>